<protein>
    <submittedName>
        <fullName evidence="1">Uncharacterized protein (DUF1810 family)</fullName>
    </submittedName>
</protein>
<sequence>MTDPFSLSRFVDAQDAGGTHDQALAELRAGRKTSHWMWFMFPQLTGLGSSAMAQRYAISGLDEARAYLAHPVLGPRLHACAHALTELDTGDPVAVLGSIDAQKLRSSMTLFARAAPDEPLFEQVLAQYFAGAPDPATTSRL</sequence>
<dbReference type="Proteomes" id="UP000552836">
    <property type="component" value="Unassembled WGS sequence"/>
</dbReference>
<proteinExistence type="predicted"/>
<dbReference type="Gene3D" id="1.25.40.380">
    <property type="entry name" value="Protein of unknown function DUF1810"/>
    <property type="match status" value="1"/>
</dbReference>
<accession>A0A846LRL1</accession>
<organism evidence="1 2">
    <name type="scientific">Modestobacter marinus</name>
    <dbReference type="NCBI Taxonomy" id="477641"/>
    <lineage>
        <taxon>Bacteria</taxon>
        <taxon>Bacillati</taxon>
        <taxon>Actinomycetota</taxon>
        <taxon>Actinomycetes</taxon>
        <taxon>Geodermatophilales</taxon>
        <taxon>Geodermatophilaceae</taxon>
        <taxon>Modestobacter</taxon>
    </lineage>
</organism>
<dbReference type="InterPro" id="IPR036287">
    <property type="entry name" value="Rv1873-like_sf"/>
</dbReference>
<name>A0A846LRL1_9ACTN</name>
<dbReference type="PIRSF" id="PIRSF008546">
    <property type="entry name" value="UCP008546"/>
    <property type="match status" value="1"/>
</dbReference>
<evidence type="ECO:0000313" key="2">
    <source>
        <dbReference type="Proteomes" id="UP000552836"/>
    </source>
</evidence>
<dbReference type="EMBL" id="JAAMPA010000001">
    <property type="protein sequence ID" value="NIH68185.1"/>
    <property type="molecule type" value="Genomic_DNA"/>
</dbReference>
<gene>
    <name evidence="1" type="ORF">FB380_002631</name>
</gene>
<evidence type="ECO:0000313" key="1">
    <source>
        <dbReference type="EMBL" id="NIH68185.1"/>
    </source>
</evidence>
<comment type="caution">
    <text evidence="1">The sequence shown here is derived from an EMBL/GenBank/DDBJ whole genome shotgun (WGS) entry which is preliminary data.</text>
</comment>
<reference evidence="1 2" key="1">
    <citation type="submission" date="2020-02" db="EMBL/GenBank/DDBJ databases">
        <title>Sequencing the genomes of 1000 actinobacteria strains.</title>
        <authorList>
            <person name="Klenk H.-P."/>
        </authorList>
    </citation>
    <scope>NUCLEOTIDE SEQUENCE [LARGE SCALE GENOMIC DNA]</scope>
    <source>
        <strain evidence="1 2">DSM 45201</strain>
    </source>
</reference>
<dbReference type="SUPFAM" id="SSF140736">
    <property type="entry name" value="Rv1873-like"/>
    <property type="match status" value="1"/>
</dbReference>
<dbReference type="Pfam" id="PF08837">
    <property type="entry name" value="DUF1810"/>
    <property type="match status" value="1"/>
</dbReference>
<dbReference type="AlphaFoldDB" id="A0A846LRL1"/>
<dbReference type="InterPro" id="IPR014937">
    <property type="entry name" value="DUF1810"/>
</dbReference>
<dbReference type="RefSeq" id="WP_341800174.1">
    <property type="nucleotide sequence ID" value="NZ_JAAMPA010000001.1"/>
</dbReference>